<dbReference type="InterPro" id="IPR037081">
    <property type="entry name" value="Hyp_TM1506"/>
</dbReference>
<dbReference type="InterPro" id="IPR016193">
    <property type="entry name" value="Cytidine_deaminase-like"/>
</dbReference>
<dbReference type="EMBL" id="DXCL01000001">
    <property type="protein sequence ID" value="HIZ02666.1"/>
    <property type="molecule type" value="Genomic_DNA"/>
</dbReference>
<name>A0A9D2A756_9FIRM</name>
<dbReference type="SUPFAM" id="SSF53927">
    <property type="entry name" value="Cytidine deaminase-like"/>
    <property type="match status" value="1"/>
</dbReference>
<dbReference type="Gene3D" id="3.40.140.30">
    <property type="entry name" value="Hypothetical protein TM1506"/>
    <property type="match status" value="1"/>
</dbReference>
<protein>
    <submittedName>
        <fullName evidence="1">DUF1893 domain-containing protein</fullName>
    </submittedName>
</protein>
<reference evidence="1" key="2">
    <citation type="submission" date="2021-04" db="EMBL/GenBank/DDBJ databases">
        <authorList>
            <person name="Gilroy R."/>
        </authorList>
    </citation>
    <scope>NUCLEOTIDE SEQUENCE</scope>
    <source>
        <strain evidence="1">CHK187-5294</strain>
    </source>
</reference>
<sequence>MTDLERAKASLAGHTIALCKGEEVITSDLRGISPMLAFIKENKDLSGWSAADVIVGKAAALLFVYAGVKAVYAGVLSSEGARTLESYGVSYEYGTRAQNIVNRAGNDVCPMEKTVLCISDPAEAVRALERKLAELRAANR</sequence>
<comment type="caution">
    <text evidence="1">The sequence shown here is derived from an EMBL/GenBank/DDBJ whole genome shotgun (WGS) entry which is preliminary data.</text>
</comment>
<dbReference type="InterPro" id="IPR015067">
    <property type="entry name" value="DUF1893_TM1506-like"/>
</dbReference>
<gene>
    <name evidence="1" type="ORF">H9727_00100</name>
</gene>
<evidence type="ECO:0000313" key="2">
    <source>
        <dbReference type="Proteomes" id="UP000824132"/>
    </source>
</evidence>
<organism evidence="1 2">
    <name type="scientific">Candidatus Borkfalkia avistercoris</name>
    <dbReference type="NCBI Taxonomy" id="2838504"/>
    <lineage>
        <taxon>Bacteria</taxon>
        <taxon>Bacillati</taxon>
        <taxon>Bacillota</taxon>
        <taxon>Clostridia</taxon>
        <taxon>Christensenellales</taxon>
        <taxon>Christensenellaceae</taxon>
        <taxon>Candidatus Borkfalkia</taxon>
    </lineage>
</organism>
<reference evidence="1" key="1">
    <citation type="journal article" date="2021" name="PeerJ">
        <title>Extensive microbial diversity within the chicken gut microbiome revealed by metagenomics and culture.</title>
        <authorList>
            <person name="Gilroy R."/>
            <person name="Ravi A."/>
            <person name="Getino M."/>
            <person name="Pursley I."/>
            <person name="Horton D.L."/>
            <person name="Alikhan N.F."/>
            <person name="Baker D."/>
            <person name="Gharbi K."/>
            <person name="Hall N."/>
            <person name="Watson M."/>
            <person name="Adriaenssens E.M."/>
            <person name="Foster-Nyarko E."/>
            <person name="Jarju S."/>
            <person name="Secka A."/>
            <person name="Antonio M."/>
            <person name="Oren A."/>
            <person name="Chaudhuri R.R."/>
            <person name="La Ragione R."/>
            <person name="Hildebrand F."/>
            <person name="Pallen M.J."/>
        </authorList>
    </citation>
    <scope>NUCLEOTIDE SEQUENCE</scope>
    <source>
        <strain evidence="1">CHK187-5294</strain>
    </source>
</reference>
<dbReference type="AlphaFoldDB" id="A0A9D2A756"/>
<evidence type="ECO:0000313" key="1">
    <source>
        <dbReference type="EMBL" id="HIZ02666.1"/>
    </source>
</evidence>
<dbReference type="GO" id="GO:0003824">
    <property type="term" value="F:catalytic activity"/>
    <property type="evidence" value="ECO:0007669"/>
    <property type="project" value="InterPro"/>
</dbReference>
<dbReference type="Proteomes" id="UP000824132">
    <property type="component" value="Unassembled WGS sequence"/>
</dbReference>
<proteinExistence type="predicted"/>
<dbReference type="Pfam" id="PF08973">
    <property type="entry name" value="TM1506"/>
    <property type="match status" value="1"/>
</dbReference>
<accession>A0A9D2A756</accession>